<evidence type="ECO:0000256" key="5">
    <source>
        <dbReference type="ARBA" id="ARBA00023004"/>
    </source>
</evidence>
<dbReference type="GO" id="GO:0005506">
    <property type="term" value="F:iron ion binding"/>
    <property type="evidence" value="ECO:0007669"/>
    <property type="project" value="InterPro"/>
</dbReference>
<dbReference type="EMBL" id="CP114014">
    <property type="protein sequence ID" value="XAY03555.1"/>
    <property type="molecule type" value="Genomic_DNA"/>
</dbReference>
<dbReference type="PANTHER" id="PTHR46696:SF6">
    <property type="entry name" value="P450, PUTATIVE (EUROFUNG)-RELATED"/>
    <property type="match status" value="1"/>
</dbReference>
<name>A0AAU7API3_9ACTN</name>
<dbReference type="InterPro" id="IPR017972">
    <property type="entry name" value="Cyt_P450_CS"/>
</dbReference>
<dbReference type="Pfam" id="PF00067">
    <property type="entry name" value="p450"/>
    <property type="match status" value="1"/>
</dbReference>
<protein>
    <submittedName>
        <fullName evidence="8">Camphor 5-monooxygenase</fullName>
        <ecNumber evidence="8">1.14.15.1</ecNumber>
    </submittedName>
</protein>
<dbReference type="AlphaFoldDB" id="A0AAU7API3"/>
<dbReference type="CDD" id="cd11035">
    <property type="entry name" value="P450cam-like"/>
    <property type="match status" value="1"/>
</dbReference>
<dbReference type="PANTHER" id="PTHR46696">
    <property type="entry name" value="P450, PUTATIVE (EUROFUNG)-RELATED"/>
    <property type="match status" value="1"/>
</dbReference>
<organism evidence="8">
    <name type="scientific">Paraconexibacter sp. AEG42_29</name>
    <dbReference type="NCBI Taxonomy" id="2997339"/>
    <lineage>
        <taxon>Bacteria</taxon>
        <taxon>Bacillati</taxon>
        <taxon>Actinomycetota</taxon>
        <taxon>Thermoleophilia</taxon>
        <taxon>Solirubrobacterales</taxon>
        <taxon>Paraconexibacteraceae</taxon>
        <taxon>Paraconexibacter</taxon>
    </lineage>
</organism>
<dbReference type="SUPFAM" id="SSF48264">
    <property type="entry name" value="Cytochrome P450"/>
    <property type="match status" value="1"/>
</dbReference>
<dbReference type="EC" id="1.14.15.1" evidence="8"/>
<keyword evidence="5 7" id="KW-0408">Iron</keyword>
<dbReference type="PRINTS" id="PR00359">
    <property type="entry name" value="BP450"/>
</dbReference>
<evidence type="ECO:0000256" key="6">
    <source>
        <dbReference type="ARBA" id="ARBA00023033"/>
    </source>
</evidence>
<accession>A0AAU7API3</accession>
<proteinExistence type="inferred from homology"/>
<evidence type="ECO:0000256" key="2">
    <source>
        <dbReference type="ARBA" id="ARBA00022617"/>
    </source>
</evidence>
<keyword evidence="2 7" id="KW-0349">Heme</keyword>
<sequence length="417" mass="45951">MSTTAAPDVPEQLIVDFDIYDPTLSMPQDTVQARIAELADKGPLVWSTAHGGHWVVTHYDQVHEVLHNPVDFSSYPNALITAALTGRFLPLEADPPEHTAYRNVLQPLFNPIRMKALEDEIRREVNELIDEFIEAGECEFVSAFAHILPARVFLALVGLPIEDAPQLNGWVAAALMGKPGASEEESNAVRGQAAMEVGGYFGKLIAERRGQEVTDESDVISVVVNSKAELGGETRALTDEELIQMFFLTLIAGLHTTQGSLCWGVMHMSKRPEQRQRIVDDPSMLPAAVEEILRIEAAVLPGRRATKDYELGGLKVREGDQLLLALCGANRDASHFDDPAQVSFDRKTNRHLSFGGGRHRCIGAHLARLELRVAFEELHRRLPDYEVAGDPMIHPTQTRGVMALPIRFTPGPREGAA</sequence>
<dbReference type="InterPro" id="IPR001128">
    <property type="entry name" value="Cyt_P450"/>
</dbReference>
<evidence type="ECO:0000313" key="8">
    <source>
        <dbReference type="EMBL" id="XAY03555.1"/>
    </source>
</evidence>
<gene>
    <name evidence="8" type="primary">camC</name>
    <name evidence="8" type="ORF">DSM112329_00374</name>
</gene>
<dbReference type="GO" id="GO:0018683">
    <property type="term" value="F:camphor 5-monooxygenase activity"/>
    <property type="evidence" value="ECO:0007669"/>
    <property type="project" value="UniProtKB-EC"/>
</dbReference>
<dbReference type="PRINTS" id="PR00385">
    <property type="entry name" value="P450"/>
</dbReference>
<dbReference type="InterPro" id="IPR036396">
    <property type="entry name" value="Cyt_P450_sf"/>
</dbReference>
<keyword evidence="3 7" id="KW-0479">Metal-binding</keyword>
<dbReference type="RefSeq" id="WP_354700111.1">
    <property type="nucleotide sequence ID" value="NZ_CP114014.1"/>
</dbReference>
<dbReference type="FunFam" id="1.10.630.10:FF:000018">
    <property type="entry name" value="Cytochrome P450 monooxygenase"/>
    <property type="match status" value="1"/>
</dbReference>
<dbReference type="KEGG" id="parq:DSM112329_00374"/>
<evidence type="ECO:0000256" key="1">
    <source>
        <dbReference type="ARBA" id="ARBA00010617"/>
    </source>
</evidence>
<dbReference type="PROSITE" id="PS00086">
    <property type="entry name" value="CYTOCHROME_P450"/>
    <property type="match status" value="1"/>
</dbReference>
<evidence type="ECO:0000256" key="4">
    <source>
        <dbReference type="ARBA" id="ARBA00023002"/>
    </source>
</evidence>
<dbReference type="GO" id="GO:0020037">
    <property type="term" value="F:heme binding"/>
    <property type="evidence" value="ECO:0007669"/>
    <property type="project" value="InterPro"/>
</dbReference>
<evidence type="ECO:0000256" key="3">
    <source>
        <dbReference type="ARBA" id="ARBA00022723"/>
    </source>
</evidence>
<keyword evidence="4 7" id="KW-0560">Oxidoreductase</keyword>
<keyword evidence="6 7" id="KW-0503">Monooxygenase</keyword>
<comment type="similarity">
    <text evidence="1 7">Belongs to the cytochrome P450 family.</text>
</comment>
<evidence type="ECO:0000256" key="7">
    <source>
        <dbReference type="RuleBase" id="RU000461"/>
    </source>
</evidence>
<dbReference type="Gene3D" id="1.10.630.10">
    <property type="entry name" value="Cytochrome P450"/>
    <property type="match status" value="1"/>
</dbReference>
<reference evidence="8" key="1">
    <citation type="submission" date="2022-12" db="EMBL/GenBank/DDBJ databases">
        <title>Paraconexibacter alkalitolerans sp. nov. and Baekduia alba sp. nov., isolated from soil and emended description of the genera Paraconexibacter (Chun et al., 2020) and Baekduia (An et al., 2020).</title>
        <authorList>
            <person name="Vieira S."/>
            <person name="Huber K.J."/>
            <person name="Geppert A."/>
            <person name="Wolf J."/>
            <person name="Neumann-Schaal M."/>
            <person name="Muesken M."/>
            <person name="Overmann J."/>
        </authorList>
    </citation>
    <scope>NUCLEOTIDE SEQUENCE</scope>
    <source>
        <strain evidence="8">AEG42_29</strain>
    </source>
</reference>
<dbReference type="InterPro" id="IPR002397">
    <property type="entry name" value="Cyt_P450_B"/>
</dbReference>